<reference evidence="1" key="2">
    <citation type="journal article" date="2015" name="Fish Shellfish Immunol.">
        <title>Early steps in the European eel (Anguilla anguilla)-Vibrio vulnificus interaction in the gills: Role of the RtxA13 toxin.</title>
        <authorList>
            <person name="Callol A."/>
            <person name="Pajuelo D."/>
            <person name="Ebbesson L."/>
            <person name="Teles M."/>
            <person name="MacKenzie S."/>
            <person name="Amaro C."/>
        </authorList>
    </citation>
    <scope>NUCLEOTIDE SEQUENCE</scope>
</reference>
<proteinExistence type="predicted"/>
<name>A0A0E9RYM3_ANGAN</name>
<organism evidence="1">
    <name type="scientific">Anguilla anguilla</name>
    <name type="common">European freshwater eel</name>
    <name type="synonym">Muraena anguilla</name>
    <dbReference type="NCBI Taxonomy" id="7936"/>
    <lineage>
        <taxon>Eukaryota</taxon>
        <taxon>Metazoa</taxon>
        <taxon>Chordata</taxon>
        <taxon>Craniata</taxon>
        <taxon>Vertebrata</taxon>
        <taxon>Euteleostomi</taxon>
        <taxon>Actinopterygii</taxon>
        <taxon>Neopterygii</taxon>
        <taxon>Teleostei</taxon>
        <taxon>Anguilliformes</taxon>
        <taxon>Anguillidae</taxon>
        <taxon>Anguilla</taxon>
    </lineage>
</organism>
<dbReference type="AlphaFoldDB" id="A0A0E9RYM3"/>
<reference evidence="1" key="1">
    <citation type="submission" date="2014-11" db="EMBL/GenBank/DDBJ databases">
        <authorList>
            <person name="Amaro Gonzalez C."/>
        </authorList>
    </citation>
    <scope>NUCLEOTIDE SEQUENCE</scope>
</reference>
<evidence type="ECO:0000313" key="1">
    <source>
        <dbReference type="EMBL" id="JAH33348.1"/>
    </source>
</evidence>
<dbReference type="EMBL" id="GBXM01075229">
    <property type="protein sequence ID" value="JAH33348.1"/>
    <property type="molecule type" value="Transcribed_RNA"/>
</dbReference>
<sequence length="22" mass="2747">MANWFEKLLHSRSYRDDVTCFK</sequence>
<protein>
    <submittedName>
        <fullName evidence="1">Uncharacterized protein</fullName>
    </submittedName>
</protein>
<accession>A0A0E9RYM3</accession>